<dbReference type="AlphaFoldDB" id="A0A1C7M3C7"/>
<dbReference type="OMA" id="THWAISC"/>
<comment type="caution">
    <text evidence="2">The sequence shown here is derived from an EMBL/GenBank/DDBJ whole genome shotgun (WGS) entry which is preliminary data.</text>
</comment>
<evidence type="ECO:0000313" key="3">
    <source>
        <dbReference type="Proteomes" id="UP000092993"/>
    </source>
</evidence>
<evidence type="ECO:0000256" key="1">
    <source>
        <dbReference type="SAM" id="SignalP"/>
    </source>
</evidence>
<reference evidence="2 3" key="1">
    <citation type="submission" date="2016-03" db="EMBL/GenBank/DDBJ databases">
        <title>Whole genome sequencing of Grifola frondosa 9006-11.</title>
        <authorList>
            <person name="Min B."/>
            <person name="Park H."/>
            <person name="Kim J.-G."/>
            <person name="Cho H."/>
            <person name="Oh Y.-L."/>
            <person name="Kong W.-S."/>
            <person name="Choi I.-G."/>
        </authorList>
    </citation>
    <scope>NUCLEOTIDE SEQUENCE [LARGE SCALE GENOMIC DNA]</scope>
    <source>
        <strain evidence="2 3">9006-11</strain>
    </source>
</reference>
<feature type="chain" id="PRO_5008888902" evidence="1">
    <location>
        <begin position="25"/>
        <end position="310"/>
    </location>
</feature>
<dbReference type="EMBL" id="LUGG01000011">
    <property type="protein sequence ID" value="OBZ71473.1"/>
    <property type="molecule type" value="Genomic_DNA"/>
</dbReference>
<dbReference type="OrthoDB" id="2980978at2759"/>
<protein>
    <submittedName>
        <fullName evidence="2">Uncharacterized protein</fullName>
    </submittedName>
</protein>
<accession>A0A1C7M3C7</accession>
<keyword evidence="1" id="KW-0732">Signal</keyword>
<organism evidence="2 3">
    <name type="scientific">Grifola frondosa</name>
    <name type="common">Maitake</name>
    <name type="synonym">Polyporus frondosus</name>
    <dbReference type="NCBI Taxonomy" id="5627"/>
    <lineage>
        <taxon>Eukaryota</taxon>
        <taxon>Fungi</taxon>
        <taxon>Dikarya</taxon>
        <taxon>Basidiomycota</taxon>
        <taxon>Agaricomycotina</taxon>
        <taxon>Agaricomycetes</taxon>
        <taxon>Polyporales</taxon>
        <taxon>Grifolaceae</taxon>
        <taxon>Grifola</taxon>
    </lineage>
</organism>
<evidence type="ECO:0000313" key="2">
    <source>
        <dbReference type="EMBL" id="OBZ71473.1"/>
    </source>
</evidence>
<dbReference type="STRING" id="5627.A0A1C7M3C7"/>
<proteinExistence type="predicted"/>
<gene>
    <name evidence="2" type="ORF">A0H81_08665</name>
</gene>
<name>A0A1C7M3C7_GRIFR</name>
<sequence>MRSKSLDLPLLLWALSWNVQDLIASPIAKYERTALMVSDELPDLLTKWHKSPRGHNQGIKTKGALQATTQFALDVVGQVVNKEMGAIGQLMRCSTEDLSEEELLAINWEDLKQAVRTRAPTIWSLLHRCAWVKKQQRNTMKDPNSIILYMISMASYSRSNRNNLCQRLIAIYLKSCGTAAKAFDTLHALGITMSQKWTYRGLEALSQNAHDSLLRDMDLHPYFLSHDNLNMKFRVFEQRSDHQSHFDSGTAGTVFIIKNPSAVRPSNPAFQARRAIGSKNPLNAMDILKLEMQAAPRLASRAIDVSFSTF</sequence>
<feature type="signal peptide" evidence="1">
    <location>
        <begin position="1"/>
        <end position="24"/>
    </location>
</feature>
<dbReference type="Proteomes" id="UP000092993">
    <property type="component" value="Unassembled WGS sequence"/>
</dbReference>
<keyword evidence="3" id="KW-1185">Reference proteome</keyword>